<dbReference type="Proteomes" id="UP000574276">
    <property type="component" value="Unassembled WGS sequence"/>
</dbReference>
<dbReference type="EMBL" id="JACEGA010000001">
    <property type="protein sequence ID" value="MBB2182851.1"/>
    <property type="molecule type" value="Genomic_DNA"/>
</dbReference>
<dbReference type="InterPro" id="IPR033248">
    <property type="entry name" value="Transketolase_C"/>
</dbReference>
<evidence type="ECO:0000259" key="12">
    <source>
        <dbReference type="SMART" id="SM00861"/>
    </source>
</evidence>
<organism evidence="13 14">
    <name type="scientific">Variimorphobacter saccharofermentans</name>
    <dbReference type="NCBI Taxonomy" id="2755051"/>
    <lineage>
        <taxon>Bacteria</taxon>
        <taxon>Bacillati</taxon>
        <taxon>Bacillota</taxon>
        <taxon>Clostridia</taxon>
        <taxon>Lachnospirales</taxon>
        <taxon>Lachnospiraceae</taxon>
        <taxon>Variimorphobacter</taxon>
    </lineage>
</organism>
<dbReference type="SUPFAM" id="SSF52922">
    <property type="entry name" value="TK C-terminal domain-like"/>
    <property type="match status" value="1"/>
</dbReference>
<dbReference type="GO" id="GO:0019288">
    <property type="term" value="P:isopentenyl diphosphate biosynthetic process, methylerythritol 4-phosphate pathway"/>
    <property type="evidence" value="ECO:0007669"/>
    <property type="project" value="TreeGrafter"/>
</dbReference>
<keyword evidence="8" id="KW-0460">Magnesium</keyword>
<evidence type="ECO:0000256" key="4">
    <source>
        <dbReference type="ARBA" id="ARBA00011738"/>
    </source>
</evidence>
<evidence type="ECO:0000256" key="11">
    <source>
        <dbReference type="ARBA" id="ARBA00023229"/>
    </source>
</evidence>
<evidence type="ECO:0000313" key="14">
    <source>
        <dbReference type="Proteomes" id="UP000574276"/>
    </source>
</evidence>
<dbReference type="Pfam" id="PF13292">
    <property type="entry name" value="DXP_synthase_N"/>
    <property type="match status" value="2"/>
</dbReference>
<dbReference type="SMART" id="SM00861">
    <property type="entry name" value="Transket_pyr"/>
    <property type="match status" value="1"/>
</dbReference>
<dbReference type="InterPro" id="IPR009014">
    <property type="entry name" value="Transketo_C/PFOR_II"/>
</dbReference>
<reference evidence="13 14" key="1">
    <citation type="submission" date="2020-07" db="EMBL/GenBank/DDBJ databases">
        <title>Characterization and genome sequencing of isolate MD1, a novel member within the family Lachnospiraceae.</title>
        <authorList>
            <person name="Rettenmaier R."/>
            <person name="Di Bello L."/>
            <person name="Zinser C."/>
            <person name="Scheitz K."/>
            <person name="Liebl W."/>
            <person name="Zverlov V."/>
        </authorList>
    </citation>
    <scope>NUCLEOTIDE SEQUENCE [LARGE SCALE GENOMIC DNA]</scope>
    <source>
        <strain evidence="13 14">MD1</strain>
    </source>
</reference>
<evidence type="ECO:0000256" key="2">
    <source>
        <dbReference type="ARBA" id="ARBA00004980"/>
    </source>
</evidence>
<keyword evidence="14" id="KW-1185">Reference proteome</keyword>
<comment type="pathway">
    <text evidence="2">Metabolic intermediate biosynthesis; 1-deoxy-D-xylulose 5-phosphate biosynthesis; 1-deoxy-D-xylulose 5-phosphate from D-glyceraldehyde 3-phosphate and pyruvate: step 1/1.</text>
</comment>
<evidence type="ECO:0000256" key="1">
    <source>
        <dbReference type="ARBA" id="ARBA00001946"/>
    </source>
</evidence>
<dbReference type="GO" id="GO:0016114">
    <property type="term" value="P:terpenoid biosynthetic process"/>
    <property type="evidence" value="ECO:0007669"/>
    <property type="project" value="InterPro"/>
</dbReference>
<dbReference type="AlphaFoldDB" id="A0A839K2D5"/>
<dbReference type="InterPro" id="IPR005477">
    <property type="entry name" value="Dxylulose-5-P_synthase"/>
</dbReference>
<keyword evidence="6 13" id="KW-0808">Transferase</keyword>
<dbReference type="PANTHER" id="PTHR43322">
    <property type="entry name" value="1-D-DEOXYXYLULOSE 5-PHOSPHATE SYNTHASE-RELATED"/>
    <property type="match status" value="1"/>
</dbReference>
<dbReference type="NCBIfam" id="NF008968">
    <property type="entry name" value="PRK12315.1"/>
    <property type="match status" value="1"/>
</dbReference>
<comment type="caution">
    <text evidence="13">The sequence shown here is derived from an EMBL/GenBank/DDBJ whole genome shotgun (WGS) entry which is preliminary data.</text>
</comment>
<keyword evidence="10" id="KW-0786">Thiamine pyrophosphate</keyword>
<dbReference type="GO" id="GO:0008661">
    <property type="term" value="F:1-deoxy-D-xylulose-5-phosphate synthase activity"/>
    <property type="evidence" value="ECO:0007669"/>
    <property type="project" value="UniProtKB-EC"/>
</dbReference>
<dbReference type="EC" id="2.2.1.7" evidence="5"/>
<evidence type="ECO:0000256" key="10">
    <source>
        <dbReference type="ARBA" id="ARBA00023052"/>
    </source>
</evidence>
<keyword evidence="7" id="KW-0479">Metal-binding</keyword>
<gene>
    <name evidence="13" type="ORF">H0486_08180</name>
</gene>
<dbReference type="FunFam" id="3.40.50.970:FF:000010">
    <property type="entry name" value="1-deoxy-D-xylulose-5-phosphate synthase"/>
    <property type="match status" value="1"/>
</dbReference>
<dbReference type="Gene3D" id="3.40.50.920">
    <property type="match status" value="1"/>
</dbReference>
<dbReference type="SUPFAM" id="SSF52518">
    <property type="entry name" value="Thiamin diphosphate-binding fold (THDP-binding)"/>
    <property type="match status" value="2"/>
</dbReference>
<dbReference type="GO" id="GO:0005829">
    <property type="term" value="C:cytosol"/>
    <property type="evidence" value="ECO:0007669"/>
    <property type="project" value="TreeGrafter"/>
</dbReference>
<accession>A0A839K2D5</accession>
<dbReference type="InterPro" id="IPR005475">
    <property type="entry name" value="Transketolase-like_Pyr-bd"/>
</dbReference>
<protein>
    <recommendedName>
        <fullName evidence="5">1-deoxy-D-xylulose-5-phosphate synthase</fullName>
        <ecNumber evidence="5">2.2.1.7</ecNumber>
    </recommendedName>
</protein>
<dbReference type="CDD" id="cd07033">
    <property type="entry name" value="TPP_PYR_DXS_TK_like"/>
    <property type="match status" value="1"/>
</dbReference>
<dbReference type="RefSeq" id="WP_228352540.1">
    <property type="nucleotide sequence ID" value="NZ_JACEGA010000001.1"/>
</dbReference>
<evidence type="ECO:0000313" key="13">
    <source>
        <dbReference type="EMBL" id="MBB2182851.1"/>
    </source>
</evidence>
<evidence type="ECO:0000256" key="7">
    <source>
        <dbReference type="ARBA" id="ARBA00022723"/>
    </source>
</evidence>
<dbReference type="Gene3D" id="3.40.50.970">
    <property type="match status" value="2"/>
</dbReference>
<evidence type="ECO:0000256" key="9">
    <source>
        <dbReference type="ARBA" id="ARBA00022977"/>
    </source>
</evidence>
<evidence type="ECO:0000256" key="8">
    <source>
        <dbReference type="ARBA" id="ARBA00022842"/>
    </source>
</evidence>
<comment type="similarity">
    <text evidence="3">Belongs to the transketolase family. DXPS subfamily.</text>
</comment>
<feature type="domain" description="Transketolase-like pyrimidine-binding" evidence="12">
    <location>
        <begin position="279"/>
        <end position="445"/>
    </location>
</feature>
<keyword evidence="11" id="KW-0414">Isoprene biosynthesis</keyword>
<dbReference type="InterPro" id="IPR029061">
    <property type="entry name" value="THDP-binding"/>
</dbReference>
<dbReference type="PANTHER" id="PTHR43322:SF1">
    <property type="entry name" value="1-DEOXY-D-XYLULOSE-5-PHOSPHATE SYNTHASE"/>
    <property type="match status" value="1"/>
</dbReference>
<name>A0A839K2D5_9FIRM</name>
<evidence type="ECO:0000256" key="3">
    <source>
        <dbReference type="ARBA" id="ARBA00011081"/>
    </source>
</evidence>
<dbReference type="Pfam" id="PF02779">
    <property type="entry name" value="Transket_pyr"/>
    <property type="match status" value="1"/>
</dbReference>
<comment type="cofactor">
    <cofactor evidence="1">
        <name>Mg(2+)</name>
        <dbReference type="ChEBI" id="CHEBI:18420"/>
    </cofactor>
</comment>
<keyword evidence="9" id="KW-0784">Thiamine biosynthesis</keyword>
<evidence type="ECO:0000256" key="5">
    <source>
        <dbReference type="ARBA" id="ARBA00013150"/>
    </source>
</evidence>
<comment type="subunit">
    <text evidence="4">Homodimer.</text>
</comment>
<dbReference type="Pfam" id="PF02780">
    <property type="entry name" value="Transketolase_C"/>
    <property type="match status" value="1"/>
</dbReference>
<sequence>MYIEKIYTPSDLKKLTIRECQELAKEIRKALIVKASKKGGHLASNLGMVDATIAIHYVFNSPTDKIIFDVSHQCYTHKILTGRKDAFIDEELYNTCNGYTNPVESEHDVFRVGHTATSISLACGMAKARDLAGGKENIIAIIGDGSLSGGEALEGLNFGGSEIQGNLIIIFNDNQMSIAENHGGIYKNLQQLRETYGKCENNLFKAFGYDYLFVKDGHDIEELVKTLQSVKDIDHPIVVHICTVKGKGYEHAQMNKESTHWVRPFDIESGKEKNPFNGARYDYIIRDHLIEKMKKDERIVTMIAAVPGALSFSEEYRKQIGRQFVDVGIAEEHAIAMAAGIAKHGGKPVFATMSTFFQRTYDQISQELCINKMPATMIVVNASVYSADDVTHIGIFDIPMMSNIPNLVYLAPTNRQEYIAMLDWSIDQTEYPVAIRAPRNGVFDAKGEVDVDYSELNKYKVVSEGKEIAIIALGDFFQLGEELSDKIKKIYSINSTLINPRYITGLDKTLLTDLIKNHKLIITLEDGVLDGGFGQKIASFYGPQDMKVLNYGLKKEFLDRYNISEVMEKNHLCADIIAEDIKNYV</sequence>
<evidence type="ECO:0000256" key="6">
    <source>
        <dbReference type="ARBA" id="ARBA00022679"/>
    </source>
</evidence>
<dbReference type="NCBIfam" id="NF003933">
    <property type="entry name" value="PRK05444.2-2"/>
    <property type="match status" value="1"/>
</dbReference>
<dbReference type="GO" id="GO:0046872">
    <property type="term" value="F:metal ion binding"/>
    <property type="evidence" value="ECO:0007669"/>
    <property type="project" value="UniProtKB-KW"/>
</dbReference>
<dbReference type="UniPathway" id="UPA00064">
    <property type="reaction ID" value="UER00091"/>
</dbReference>
<dbReference type="GO" id="GO:0009228">
    <property type="term" value="P:thiamine biosynthetic process"/>
    <property type="evidence" value="ECO:0007669"/>
    <property type="project" value="UniProtKB-KW"/>
</dbReference>
<proteinExistence type="inferred from homology"/>
<dbReference type="CDD" id="cd02007">
    <property type="entry name" value="TPP_DXS"/>
    <property type="match status" value="1"/>
</dbReference>